<sequence>MGKILADAAYEQVFREWVEENLLGVELEISSKPPGTEGFVPGGLEVGHGAGFRHVQLLPQAG</sequence>
<dbReference type="EMBL" id="JBHUHV010000015">
    <property type="protein sequence ID" value="MFD2066050.1"/>
    <property type="molecule type" value="Genomic_DNA"/>
</dbReference>
<gene>
    <name evidence="1" type="ORF">ACFSKU_04085</name>
</gene>
<keyword evidence="2" id="KW-1185">Reference proteome</keyword>
<accession>A0ABW4WVN7</accession>
<reference evidence="2" key="1">
    <citation type="journal article" date="2019" name="Int. J. Syst. Evol. Microbiol.">
        <title>The Global Catalogue of Microorganisms (GCM) 10K type strain sequencing project: providing services to taxonomists for standard genome sequencing and annotation.</title>
        <authorList>
            <consortium name="The Broad Institute Genomics Platform"/>
            <consortium name="The Broad Institute Genome Sequencing Center for Infectious Disease"/>
            <person name="Wu L."/>
            <person name="Ma J."/>
        </authorList>
    </citation>
    <scope>NUCLEOTIDE SEQUENCE [LARGE SCALE GENOMIC DNA]</scope>
    <source>
        <strain evidence="2">JCM 16545</strain>
    </source>
</reference>
<proteinExistence type="predicted"/>
<dbReference type="RefSeq" id="WP_377469169.1">
    <property type="nucleotide sequence ID" value="NZ_JBHUHV010000015.1"/>
</dbReference>
<organism evidence="1 2">
    <name type="scientific">Pontibacter silvestris</name>
    <dbReference type="NCBI Taxonomy" id="2305183"/>
    <lineage>
        <taxon>Bacteria</taxon>
        <taxon>Pseudomonadati</taxon>
        <taxon>Bacteroidota</taxon>
        <taxon>Cytophagia</taxon>
        <taxon>Cytophagales</taxon>
        <taxon>Hymenobacteraceae</taxon>
        <taxon>Pontibacter</taxon>
    </lineage>
</organism>
<dbReference type="Proteomes" id="UP001597369">
    <property type="component" value="Unassembled WGS sequence"/>
</dbReference>
<protein>
    <submittedName>
        <fullName evidence="1">Uncharacterized protein</fullName>
    </submittedName>
</protein>
<name>A0ABW4WVN7_9BACT</name>
<evidence type="ECO:0000313" key="2">
    <source>
        <dbReference type="Proteomes" id="UP001597369"/>
    </source>
</evidence>
<comment type="caution">
    <text evidence="1">The sequence shown here is derived from an EMBL/GenBank/DDBJ whole genome shotgun (WGS) entry which is preliminary data.</text>
</comment>
<evidence type="ECO:0000313" key="1">
    <source>
        <dbReference type="EMBL" id="MFD2066050.1"/>
    </source>
</evidence>